<feature type="non-terminal residue" evidence="2">
    <location>
        <position position="68"/>
    </location>
</feature>
<keyword evidence="3" id="KW-1185">Reference proteome</keyword>
<accession>A0A401RIU3</accession>
<feature type="region of interest" description="Disordered" evidence="1">
    <location>
        <begin position="1"/>
        <end position="68"/>
    </location>
</feature>
<comment type="caution">
    <text evidence="2">The sequence shown here is derived from an EMBL/GenBank/DDBJ whole genome shotgun (WGS) entry which is preliminary data.</text>
</comment>
<evidence type="ECO:0000313" key="3">
    <source>
        <dbReference type="Proteomes" id="UP000287033"/>
    </source>
</evidence>
<proteinExistence type="predicted"/>
<gene>
    <name evidence="2" type="ORF">chiPu_0022513</name>
</gene>
<organism evidence="2 3">
    <name type="scientific">Chiloscyllium punctatum</name>
    <name type="common">Brownbanded bambooshark</name>
    <name type="synonym">Hemiscyllium punctatum</name>
    <dbReference type="NCBI Taxonomy" id="137246"/>
    <lineage>
        <taxon>Eukaryota</taxon>
        <taxon>Metazoa</taxon>
        <taxon>Chordata</taxon>
        <taxon>Craniata</taxon>
        <taxon>Vertebrata</taxon>
        <taxon>Chondrichthyes</taxon>
        <taxon>Elasmobranchii</taxon>
        <taxon>Galeomorphii</taxon>
        <taxon>Galeoidea</taxon>
        <taxon>Orectolobiformes</taxon>
        <taxon>Hemiscylliidae</taxon>
        <taxon>Chiloscyllium</taxon>
    </lineage>
</organism>
<evidence type="ECO:0000256" key="1">
    <source>
        <dbReference type="SAM" id="MobiDB-lite"/>
    </source>
</evidence>
<protein>
    <submittedName>
        <fullName evidence="2">Uncharacterized protein</fullName>
    </submittedName>
</protein>
<dbReference type="AlphaFoldDB" id="A0A401RIU3"/>
<reference evidence="2 3" key="1">
    <citation type="journal article" date="2018" name="Nat. Ecol. Evol.">
        <title>Shark genomes provide insights into elasmobranch evolution and the origin of vertebrates.</title>
        <authorList>
            <person name="Hara Y"/>
            <person name="Yamaguchi K"/>
            <person name="Onimaru K"/>
            <person name="Kadota M"/>
            <person name="Koyanagi M"/>
            <person name="Keeley SD"/>
            <person name="Tatsumi K"/>
            <person name="Tanaka K"/>
            <person name="Motone F"/>
            <person name="Kageyama Y"/>
            <person name="Nozu R"/>
            <person name="Adachi N"/>
            <person name="Nishimura O"/>
            <person name="Nakagawa R"/>
            <person name="Tanegashima C"/>
            <person name="Kiyatake I"/>
            <person name="Matsumoto R"/>
            <person name="Murakumo K"/>
            <person name="Nishida K"/>
            <person name="Terakita A"/>
            <person name="Kuratani S"/>
            <person name="Sato K"/>
            <person name="Hyodo S Kuraku.S."/>
        </authorList>
    </citation>
    <scope>NUCLEOTIDE SEQUENCE [LARGE SCALE GENOMIC DNA]</scope>
</reference>
<evidence type="ECO:0000313" key="2">
    <source>
        <dbReference type="EMBL" id="GCC18049.1"/>
    </source>
</evidence>
<name>A0A401RIU3_CHIPU</name>
<sequence length="68" mass="7413">MRTATPHPRRRRAGRQAETRWRPLPRGRTVAAEIQNGPRPTLPPPPDAPVRGSSPAPPLLARSRGPPA</sequence>
<dbReference type="EMBL" id="BEZZ01008462">
    <property type="protein sequence ID" value="GCC18049.1"/>
    <property type="molecule type" value="Genomic_DNA"/>
</dbReference>
<dbReference type="Proteomes" id="UP000287033">
    <property type="component" value="Unassembled WGS sequence"/>
</dbReference>